<evidence type="ECO:0000313" key="13">
    <source>
        <dbReference type="Proteomes" id="UP000007799"/>
    </source>
</evidence>
<dbReference type="AlphaFoldDB" id="F2UGQ5"/>
<evidence type="ECO:0000256" key="6">
    <source>
        <dbReference type="ARBA" id="ARBA00023159"/>
    </source>
</evidence>
<keyword evidence="5" id="KW-0238">DNA-binding</keyword>
<protein>
    <recommendedName>
        <fullName evidence="11">Cysteine/serine-rich nuclear protein N-terminal domain-containing protein</fullName>
    </recommendedName>
</protein>
<feature type="compositionally biased region" description="Basic residues" evidence="10">
    <location>
        <begin position="323"/>
        <end position="332"/>
    </location>
</feature>
<name>F2UGQ5_SALR5</name>
<keyword evidence="13" id="KW-1185">Reference proteome</keyword>
<comment type="similarity">
    <text evidence="2">Belongs to the AXUD1 family.</text>
</comment>
<feature type="domain" description="Cysteine/serine-rich nuclear protein N-terminal" evidence="11">
    <location>
        <begin position="116"/>
        <end position="204"/>
    </location>
</feature>
<dbReference type="RefSeq" id="XP_004991726.1">
    <property type="nucleotide sequence ID" value="XM_004991669.1"/>
</dbReference>
<evidence type="ECO:0000259" key="11">
    <source>
        <dbReference type="Pfam" id="PF16019"/>
    </source>
</evidence>
<reference evidence="12" key="1">
    <citation type="submission" date="2009-08" db="EMBL/GenBank/DDBJ databases">
        <title>Annotation of Salpingoeca rosetta.</title>
        <authorList>
            <consortium name="The Broad Institute Genome Sequencing Platform"/>
            <person name="Russ C."/>
            <person name="Cuomo C."/>
            <person name="Burger G."/>
            <person name="Gray M.W."/>
            <person name="Holland P.W.H."/>
            <person name="King N."/>
            <person name="Lang F.B.F."/>
            <person name="Roger A.J."/>
            <person name="Ruiz-Trillo I."/>
            <person name="Young S.K."/>
            <person name="Zeng Q."/>
            <person name="Gargeya S."/>
            <person name="Alvarado L."/>
            <person name="Berlin A."/>
            <person name="Chapman S.B."/>
            <person name="Chen Z."/>
            <person name="Freedman E."/>
            <person name="Gellesch M."/>
            <person name="Goldberg J."/>
            <person name="Griggs A."/>
            <person name="Gujja S."/>
            <person name="Heilman E."/>
            <person name="Heiman D."/>
            <person name="Howarth C."/>
            <person name="Mehta T."/>
            <person name="Neiman D."/>
            <person name="Pearson M."/>
            <person name="Roberts A."/>
            <person name="Saif S."/>
            <person name="Shea T."/>
            <person name="Shenoy N."/>
            <person name="Sisk P."/>
            <person name="Stolte C."/>
            <person name="Sykes S."/>
            <person name="White J."/>
            <person name="Yandava C."/>
            <person name="Haas B."/>
            <person name="Nusbaum C."/>
            <person name="Birren B."/>
        </authorList>
    </citation>
    <scope>NUCLEOTIDE SEQUENCE [LARGE SCALE GENOMIC DNA]</scope>
    <source>
        <strain evidence="12">ATCC 50818</strain>
    </source>
</reference>
<dbReference type="InParanoid" id="F2UGQ5"/>
<dbReference type="GO" id="GO:0005634">
    <property type="term" value="C:nucleus"/>
    <property type="evidence" value="ECO:0007669"/>
    <property type="project" value="UniProtKB-SubCell"/>
</dbReference>
<dbReference type="PRINTS" id="PR02031">
    <property type="entry name" value="CYSSERRICHNP"/>
</dbReference>
<dbReference type="GeneID" id="16072286"/>
<evidence type="ECO:0000256" key="2">
    <source>
        <dbReference type="ARBA" id="ARBA00008548"/>
    </source>
</evidence>
<dbReference type="Proteomes" id="UP000007799">
    <property type="component" value="Unassembled WGS sequence"/>
</dbReference>
<evidence type="ECO:0000256" key="10">
    <source>
        <dbReference type="SAM" id="MobiDB-lite"/>
    </source>
</evidence>
<evidence type="ECO:0000256" key="4">
    <source>
        <dbReference type="ARBA" id="ARBA00023015"/>
    </source>
</evidence>
<dbReference type="Pfam" id="PF16019">
    <property type="entry name" value="CSRNP_N"/>
    <property type="match status" value="1"/>
</dbReference>
<feature type="region of interest" description="Disordered" evidence="10">
    <location>
        <begin position="265"/>
        <end position="384"/>
    </location>
</feature>
<keyword evidence="7" id="KW-0804">Transcription</keyword>
<keyword evidence="8" id="KW-0539">Nucleus</keyword>
<evidence type="ECO:0000256" key="1">
    <source>
        <dbReference type="ARBA" id="ARBA00004123"/>
    </source>
</evidence>
<evidence type="ECO:0000256" key="9">
    <source>
        <dbReference type="SAM" id="Coils"/>
    </source>
</evidence>
<dbReference type="GO" id="GO:0003677">
    <property type="term" value="F:DNA binding"/>
    <property type="evidence" value="ECO:0007669"/>
    <property type="project" value="UniProtKB-KW"/>
</dbReference>
<keyword evidence="4" id="KW-0805">Transcription regulation</keyword>
<accession>F2UGQ5</accession>
<dbReference type="InterPro" id="IPR023260">
    <property type="entry name" value="Cys/Ser-rich_nuc_prot"/>
</dbReference>
<feature type="region of interest" description="Disordered" evidence="10">
    <location>
        <begin position="1"/>
        <end position="49"/>
    </location>
</feature>
<evidence type="ECO:0000256" key="7">
    <source>
        <dbReference type="ARBA" id="ARBA00023163"/>
    </source>
</evidence>
<feature type="coiled-coil region" evidence="9">
    <location>
        <begin position="212"/>
        <end position="239"/>
    </location>
</feature>
<organism evidence="13">
    <name type="scientific">Salpingoeca rosetta (strain ATCC 50818 / BSB-021)</name>
    <dbReference type="NCBI Taxonomy" id="946362"/>
    <lineage>
        <taxon>Eukaryota</taxon>
        <taxon>Choanoflagellata</taxon>
        <taxon>Craspedida</taxon>
        <taxon>Salpingoecidae</taxon>
        <taxon>Salpingoeca</taxon>
    </lineage>
</organism>
<dbReference type="InterPro" id="IPR031972">
    <property type="entry name" value="CSRNP_N"/>
</dbReference>
<dbReference type="EMBL" id="GL832973">
    <property type="protein sequence ID" value="EGD75805.1"/>
    <property type="molecule type" value="Genomic_DNA"/>
</dbReference>
<keyword evidence="6" id="KW-0010">Activator</keyword>
<evidence type="ECO:0000256" key="5">
    <source>
        <dbReference type="ARBA" id="ARBA00023125"/>
    </source>
</evidence>
<evidence type="ECO:0000313" key="12">
    <source>
        <dbReference type="EMBL" id="EGD75805.1"/>
    </source>
</evidence>
<keyword evidence="9" id="KW-0175">Coiled coil</keyword>
<dbReference type="KEGG" id="sre:PTSG_07923"/>
<feature type="compositionally biased region" description="Low complexity" evidence="10">
    <location>
        <begin position="310"/>
        <end position="319"/>
    </location>
</feature>
<comment type="subcellular location">
    <subcellularLocation>
        <location evidence="1">Nucleus</location>
    </subcellularLocation>
</comment>
<gene>
    <name evidence="12" type="ORF">PTSG_07923</name>
</gene>
<feature type="compositionally biased region" description="Basic and acidic residues" evidence="10">
    <location>
        <begin position="33"/>
        <end position="49"/>
    </location>
</feature>
<evidence type="ECO:0000256" key="8">
    <source>
        <dbReference type="ARBA" id="ARBA00023242"/>
    </source>
</evidence>
<proteinExistence type="inferred from homology"/>
<feature type="compositionally biased region" description="Basic residues" evidence="10">
    <location>
        <begin position="365"/>
        <end position="384"/>
    </location>
</feature>
<evidence type="ECO:0000256" key="3">
    <source>
        <dbReference type="ARBA" id="ARBA00022703"/>
    </source>
</evidence>
<keyword evidence="3" id="KW-0053">Apoptosis</keyword>
<dbReference type="GO" id="GO:0006915">
    <property type="term" value="P:apoptotic process"/>
    <property type="evidence" value="ECO:0007669"/>
    <property type="project" value="UniProtKB-KW"/>
</dbReference>
<sequence>MAAKGKKGGSDGSGSAASSPKNQGPGKKNATPKQDKGKKAAVGKDKRRVSFADASQAQLFTRGINESVVPFPATSVPIGLNTPICKKERCAGCADCTLKVPTKKNDGGEELDFRLGPKKRRQLLKQHRLSVAKGLLQLNSNVASEREKVFCKCKGKVCNPDTCACAKAGIGCHRQPEGGGGCLCSLGVCNNPQEPTYESNDERVLENMARHIPAARAVLRQLRARKKRLEQRKARVRAVAQGQFRGKFTPAHFLKSDTAAAAAAASSSTGGAAGARNKKMRRAMQQQQLKMIREEGVSTVGGGQAKQHQHQQQQHQQQQEGKKKNKKNKKGRSNGGNTGVVMTANGGVQFVVASKKSKQAVQLGGKRRKGKRARGKKQRRAGKR</sequence>